<proteinExistence type="predicted"/>
<gene>
    <name evidence="1" type="ORF">LCGC14_0872610</name>
</gene>
<comment type="caution">
    <text evidence="1">The sequence shown here is derived from an EMBL/GenBank/DDBJ whole genome shotgun (WGS) entry which is preliminary data.</text>
</comment>
<protein>
    <submittedName>
        <fullName evidence="1">Uncharacterized protein</fullName>
    </submittedName>
</protein>
<name>A0A0F9SB68_9ZZZZ</name>
<sequence>MSEVLKHTPTPWRADKPFIMDALTIKALAQAKG</sequence>
<evidence type="ECO:0000313" key="1">
    <source>
        <dbReference type="EMBL" id="KKN26633.1"/>
    </source>
</evidence>
<accession>A0A0F9SB68</accession>
<dbReference type="EMBL" id="LAZR01002704">
    <property type="protein sequence ID" value="KKN26633.1"/>
    <property type="molecule type" value="Genomic_DNA"/>
</dbReference>
<reference evidence="1" key="1">
    <citation type="journal article" date="2015" name="Nature">
        <title>Complex archaea that bridge the gap between prokaryotes and eukaryotes.</title>
        <authorList>
            <person name="Spang A."/>
            <person name="Saw J.H."/>
            <person name="Jorgensen S.L."/>
            <person name="Zaremba-Niedzwiedzka K."/>
            <person name="Martijn J."/>
            <person name="Lind A.E."/>
            <person name="van Eijk R."/>
            <person name="Schleper C."/>
            <person name="Guy L."/>
            <person name="Ettema T.J."/>
        </authorList>
    </citation>
    <scope>NUCLEOTIDE SEQUENCE</scope>
</reference>
<organism evidence="1">
    <name type="scientific">marine sediment metagenome</name>
    <dbReference type="NCBI Taxonomy" id="412755"/>
    <lineage>
        <taxon>unclassified sequences</taxon>
        <taxon>metagenomes</taxon>
        <taxon>ecological metagenomes</taxon>
    </lineage>
</organism>
<dbReference type="AlphaFoldDB" id="A0A0F9SB68"/>